<evidence type="ECO:0000313" key="2">
    <source>
        <dbReference type="Proteomes" id="UP000532010"/>
    </source>
</evidence>
<dbReference type="RefSeq" id="WP_183447227.1">
    <property type="nucleotide sequence ID" value="NZ_JACHWB010000001.1"/>
</dbReference>
<dbReference type="Proteomes" id="UP000532010">
    <property type="component" value="Unassembled WGS sequence"/>
</dbReference>
<accession>A0A7W4VIA0</accession>
<gene>
    <name evidence="1" type="ORF">FHR70_000753</name>
</gene>
<dbReference type="EMBL" id="JACHWB010000001">
    <property type="protein sequence ID" value="MBB3017713.1"/>
    <property type="molecule type" value="Genomic_DNA"/>
</dbReference>
<proteinExistence type="predicted"/>
<name>A0A7W4VIA0_9HYPH</name>
<evidence type="ECO:0008006" key="3">
    <source>
        <dbReference type="Google" id="ProtNLM"/>
    </source>
</evidence>
<protein>
    <recommendedName>
        <fullName evidence="3">Tail assembly chaperone</fullName>
    </recommendedName>
</protein>
<keyword evidence="2" id="KW-1185">Reference proteome</keyword>
<evidence type="ECO:0000313" key="1">
    <source>
        <dbReference type="EMBL" id="MBB3017713.1"/>
    </source>
</evidence>
<dbReference type="AlphaFoldDB" id="A0A7W4VIA0"/>
<reference evidence="1 2" key="1">
    <citation type="submission" date="2020-08" db="EMBL/GenBank/DDBJ databases">
        <title>The Agave Microbiome: Exploring the role of microbial communities in plant adaptations to desert environments.</title>
        <authorList>
            <person name="Partida-Martinez L.P."/>
        </authorList>
    </citation>
    <scope>NUCLEOTIDE SEQUENCE [LARGE SCALE GENOMIC DNA]</scope>
    <source>
        <strain evidence="1 2">AT3.9</strain>
    </source>
</reference>
<comment type="caution">
    <text evidence="1">The sequence shown here is derived from an EMBL/GenBank/DDBJ whole genome shotgun (WGS) entry which is preliminary data.</text>
</comment>
<sequence length="121" mass="13858">MAREPQKTDFPVEVEGLGTFIFARRTMRDEIVIQREFARYIDGVEPTAWLAQIGGWLSDMRTLMVEAPEGWLADIDGNPIKDLMDVDPLDEDTYSKLAKVHEAFRDKERSFRRKPAQGGEA</sequence>
<organism evidence="1 2">
    <name type="scientific">Microvirga lupini</name>
    <dbReference type="NCBI Taxonomy" id="420324"/>
    <lineage>
        <taxon>Bacteria</taxon>
        <taxon>Pseudomonadati</taxon>
        <taxon>Pseudomonadota</taxon>
        <taxon>Alphaproteobacteria</taxon>
        <taxon>Hyphomicrobiales</taxon>
        <taxon>Methylobacteriaceae</taxon>
        <taxon>Microvirga</taxon>
    </lineage>
</organism>